<evidence type="ECO:0000313" key="7">
    <source>
        <dbReference type="Proteomes" id="UP000183090"/>
    </source>
</evidence>
<evidence type="ECO:0000313" key="5">
    <source>
        <dbReference type="EMBL" id="SFK60428.1"/>
    </source>
</evidence>
<keyword evidence="6" id="KW-1185">Reference proteome</keyword>
<dbReference type="EMBL" id="FOTB01000001">
    <property type="protein sequence ID" value="SFK60428.1"/>
    <property type="molecule type" value="Genomic_DNA"/>
</dbReference>
<evidence type="ECO:0000259" key="2">
    <source>
        <dbReference type="Pfam" id="PF07261"/>
    </source>
</evidence>
<dbReference type="Gene3D" id="1.10.10.630">
    <property type="entry name" value="DnaD domain-like"/>
    <property type="match status" value="1"/>
</dbReference>
<dbReference type="InterPro" id="IPR006343">
    <property type="entry name" value="DnaB/C_C"/>
</dbReference>
<dbReference type="NCBIfam" id="TIGR01446">
    <property type="entry name" value="DnaD_dom"/>
    <property type="match status" value="1"/>
</dbReference>
<evidence type="ECO:0000313" key="6">
    <source>
        <dbReference type="Proteomes" id="UP000034029"/>
    </source>
</evidence>
<dbReference type="OrthoDB" id="9770238at2"/>
<organism evidence="5 7">
    <name type="scientific">Salinicoccus halodurans</name>
    <dbReference type="NCBI Taxonomy" id="407035"/>
    <lineage>
        <taxon>Bacteria</taxon>
        <taxon>Bacillati</taxon>
        <taxon>Bacillota</taxon>
        <taxon>Bacilli</taxon>
        <taxon>Bacillales</taxon>
        <taxon>Staphylococcaceae</taxon>
        <taxon>Salinicoccus</taxon>
    </lineage>
</organism>
<dbReference type="Pfam" id="PF21984">
    <property type="entry name" value="DnaD_N"/>
    <property type="match status" value="1"/>
</dbReference>
<reference evidence="5 7" key="3">
    <citation type="submission" date="2016-10" db="EMBL/GenBank/DDBJ databases">
        <authorList>
            <person name="Varghese N."/>
            <person name="Submissions S."/>
        </authorList>
    </citation>
    <scope>NUCLEOTIDE SEQUENCE [LARGE SCALE GENOMIC DNA]</scope>
    <source>
        <strain evidence="5 7">CGMCC 1.6501</strain>
    </source>
</reference>
<dbReference type="AlphaFoldDB" id="A0A0F7HJZ8"/>
<reference evidence="4 6" key="1">
    <citation type="journal article" date="2015" name="Int. J. Syst. Evol. Microbiol.">
        <title>Complete genome sequence of Salinicoccus halodurans H3B36, isolated from the Qaidam Basin in China.</title>
        <authorList>
            <person name="Jiang K."/>
            <person name="Xue Y."/>
            <person name="Ma Y."/>
        </authorList>
    </citation>
    <scope>NUCLEOTIDE SEQUENCE [LARGE SCALE GENOMIC DNA]</scope>
    <source>
        <strain evidence="4 6">H3B36</strain>
    </source>
</reference>
<dbReference type="RefSeq" id="WP_046790281.1">
    <property type="nucleotide sequence ID" value="NZ_CP011366.1"/>
</dbReference>
<name>A0A0F7HJZ8_9STAP</name>
<dbReference type="KEGG" id="shv:AAT16_07540"/>
<feature type="domain" description="DnaD N-terminal" evidence="3">
    <location>
        <begin position="14"/>
        <end position="106"/>
    </location>
</feature>
<dbReference type="InterPro" id="IPR053843">
    <property type="entry name" value="DnaD_N"/>
</dbReference>
<feature type="domain" description="DnaB/C C-terminal" evidence="2">
    <location>
        <begin position="125"/>
        <end position="185"/>
    </location>
</feature>
<dbReference type="InterPro" id="IPR034829">
    <property type="entry name" value="DnaD-like_sf"/>
</dbReference>
<evidence type="ECO:0000256" key="1">
    <source>
        <dbReference type="ARBA" id="ARBA00093462"/>
    </source>
</evidence>
<protein>
    <submittedName>
        <fullName evidence="5">DNA replication protein</fullName>
    </submittedName>
</protein>
<dbReference type="InterPro" id="IPR036388">
    <property type="entry name" value="WH-like_DNA-bd_sf"/>
</dbReference>
<dbReference type="Proteomes" id="UP000183090">
    <property type="component" value="Unassembled WGS sequence"/>
</dbReference>
<dbReference type="Proteomes" id="UP000034029">
    <property type="component" value="Chromosome"/>
</dbReference>
<evidence type="ECO:0000313" key="4">
    <source>
        <dbReference type="EMBL" id="AKG74096.1"/>
    </source>
</evidence>
<dbReference type="Pfam" id="PF07261">
    <property type="entry name" value="DnaB_2"/>
    <property type="match status" value="1"/>
</dbReference>
<proteinExistence type="inferred from homology"/>
<accession>A0A0F7HJZ8</accession>
<evidence type="ECO:0000259" key="3">
    <source>
        <dbReference type="Pfam" id="PF21984"/>
    </source>
</evidence>
<dbReference type="Gene3D" id="1.10.10.10">
    <property type="entry name" value="Winged helix-like DNA-binding domain superfamily/Winged helix DNA-binding domain"/>
    <property type="match status" value="1"/>
</dbReference>
<dbReference type="SUPFAM" id="SSF158499">
    <property type="entry name" value="DnaD domain-like"/>
    <property type="match status" value="1"/>
</dbReference>
<dbReference type="EMBL" id="CP011366">
    <property type="protein sequence ID" value="AKG74096.1"/>
    <property type="molecule type" value="Genomic_DNA"/>
</dbReference>
<reference evidence="6" key="2">
    <citation type="submission" date="2015-04" db="EMBL/GenBank/DDBJ databases">
        <title>Complete genome sequence of Salinicoccus halodurans strain H3B36, isolated from the Qaidam basin of China.</title>
        <authorList>
            <person name="Ma Y."/>
            <person name="Jiang K."/>
            <person name="Xue Y."/>
        </authorList>
    </citation>
    <scope>NUCLEOTIDE SEQUENCE [LARGE SCALE GENOMIC DNA]</scope>
    <source>
        <strain evidence="6">H3B36</strain>
    </source>
</reference>
<sequence length="208" mass="24093">MLERYVSYINVPVNKILIDKYGALGIDERTLAVIIRLMDIHGTSDALPDFKTLAAHTTMTEHGISKIMENMIQNDLIEVKTVKEEGKFIERFNLDPLFEKLVKAADEGTVTEKEKDPSKIRELFEYVELLYGRVISPNEFQRINSWLDDSRHSPEMIKEAIDLAYQNQVTSLQYVERILNSTENKKDEPAARKRMPVRSWLEGEDVFD</sequence>
<gene>
    <name evidence="4" type="ORF">AAT16_07540</name>
    <name evidence="5" type="ORF">SAMN05216235_0754</name>
</gene>
<comment type="similarity">
    <text evidence="1">Belongs to the DnaB/DnaD family.</text>
</comment>